<protein>
    <submittedName>
        <fullName evidence="1">Uncharacterized protein</fullName>
    </submittedName>
</protein>
<comment type="caution">
    <text evidence="1">The sequence shown here is derived from an EMBL/GenBank/DDBJ whole genome shotgun (WGS) entry which is preliminary data.</text>
</comment>
<gene>
    <name evidence="1" type="ORF">M9Y10_028931</name>
</gene>
<evidence type="ECO:0000313" key="2">
    <source>
        <dbReference type="Proteomes" id="UP001470230"/>
    </source>
</evidence>
<sequence>MEELETYLTTGSKYFFPKKSLYANPESTGLIDSPIVHLRTQRSKCIGKLITGHVPILLCEIDNIPLEFPNDKVTTIAKKSKEEQSEKQFLESNKDLIEFLNKENNKT</sequence>
<dbReference type="EMBL" id="JAPFFF010000004">
    <property type="protein sequence ID" value="KAK8891711.1"/>
    <property type="molecule type" value="Genomic_DNA"/>
</dbReference>
<dbReference type="Proteomes" id="UP001470230">
    <property type="component" value="Unassembled WGS sequence"/>
</dbReference>
<proteinExistence type="predicted"/>
<accession>A0ABR2KLU8</accession>
<reference evidence="1 2" key="1">
    <citation type="submission" date="2024-04" db="EMBL/GenBank/DDBJ databases">
        <title>Tritrichomonas musculus Genome.</title>
        <authorList>
            <person name="Alves-Ferreira E."/>
            <person name="Grigg M."/>
            <person name="Lorenzi H."/>
            <person name="Galac M."/>
        </authorList>
    </citation>
    <scope>NUCLEOTIDE SEQUENCE [LARGE SCALE GENOMIC DNA]</scope>
    <source>
        <strain evidence="1 2">EAF2021</strain>
    </source>
</reference>
<name>A0ABR2KLU8_9EUKA</name>
<evidence type="ECO:0000313" key="1">
    <source>
        <dbReference type="EMBL" id="KAK8891711.1"/>
    </source>
</evidence>
<keyword evidence="2" id="KW-1185">Reference proteome</keyword>
<organism evidence="1 2">
    <name type="scientific">Tritrichomonas musculus</name>
    <dbReference type="NCBI Taxonomy" id="1915356"/>
    <lineage>
        <taxon>Eukaryota</taxon>
        <taxon>Metamonada</taxon>
        <taxon>Parabasalia</taxon>
        <taxon>Tritrichomonadida</taxon>
        <taxon>Tritrichomonadidae</taxon>
        <taxon>Tritrichomonas</taxon>
    </lineage>
</organism>